<organism evidence="2">
    <name type="scientific">Ignisphaera aggregans</name>
    <dbReference type="NCBI Taxonomy" id="334771"/>
    <lineage>
        <taxon>Archaea</taxon>
        <taxon>Thermoproteota</taxon>
        <taxon>Thermoprotei</taxon>
        <taxon>Desulfurococcales</taxon>
        <taxon>Desulfurococcaceae</taxon>
        <taxon>Ignisphaera</taxon>
    </lineage>
</organism>
<dbReference type="InterPro" id="IPR051619">
    <property type="entry name" value="TypeII_TA_RNase_PINc/VapC"/>
</dbReference>
<dbReference type="PANTHER" id="PTHR35901:SF1">
    <property type="entry name" value="EXONUCLEASE VAPC9"/>
    <property type="match status" value="1"/>
</dbReference>
<reference evidence="2" key="1">
    <citation type="journal article" date="2020" name="mSystems">
        <title>Genome- and Community-Level Interaction Insights into Carbon Utilization and Element Cycling Functions of Hydrothermarchaeota in Hydrothermal Sediment.</title>
        <authorList>
            <person name="Zhou Z."/>
            <person name="Liu Y."/>
            <person name="Xu W."/>
            <person name="Pan J."/>
            <person name="Luo Z.H."/>
            <person name="Li M."/>
        </authorList>
    </citation>
    <scope>NUCLEOTIDE SEQUENCE [LARGE SCALE GENOMIC DNA]</scope>
    <source>
        <strain evidence="3">SpSt-1</strain>
        <strain evidence="2">SpSt-1121</strain>
    </source>
</reference>
<dbReference type="InterPro" id="IPR044153">
    <property type="entry name" value="PIN_Pae0151-like"/>
</dbReference>
<dbReference type="InterPro" id="IPR029060">
    <property type="entry name" value="PIN-like_dom_sf"/>
</dbReference>
<protein>
    <submittedName>
        <fullName evidence="2">PIN domain-containing protein</fullName>
    </submittedName>
</protein>
<dbReference type="Gene3D" id="3.40.50.1010">
    <property type="entry name" value="5'-nuclease"/>
    <property type="match status" value="1"/>
</dbReference>
<dbReference type="PANTHER" id="PTHR35901">
    <property type="entry name" value="RIBONUCLEASE VAPC3"/>
    <property type="match status" value="1"/>
</dbReference>
<dbReference type="EMBL" id="DRZI01000198">
    <property type="protein sequence ID" value="HHP81940.1"/>
    <property type="molecule type" value="Genomic_DNA"/>
</dbReference>
<evidence type="ECO:0000313" key="3">
    <source>
        <dbReference type="EMBL" id="HHR97217.1"/>
    </source>
</evidence>
<name>A0A7C5THN1_9CREN</name>
<evidence type="ECO:0000313" key="2">
    <source>
        <dbReference type="EMBL" id="HHP81940.1"/>
    </source>
</evidence>
<dbReference type="CDD" id="cd09873">
    <property type="entry name" value="PIN_Pae0151-like"/>
    <property type="match status" value="1"/>
</dbReference>
<sequence length="153" mass="17399">MSGLRLLRSLDSKGEECLSGVRCLLDASAVYPLLIELREKVLEYIDLFTVLDLTIYEVGNAIWKSYRRGKLTNIDTVTKLFEEVLGSVKKLGIGNEIGEVLQIAIENNLTFYDASYLYIARKYSLKLVTEDQELLSFPEALSVKDFVKELKPR</sequence>
<dbReference type="EMBL" id="DRUB01000214">
    <property type="protein sequence ID" value="HHR97217.1"/>
    <property type="molecule type" value="Genomic_DNA"/>
</dbReference>
<proteinExistence type="predicted"/>
<comment type="caution">
    <text evidence="2">The sequence shown here is derived from an EMBL/GenBank/DDBJ whole genome shotgun (WGS) entry which is preliminary data.</text>
</comment>
<gene>
    <name evidence="3" type="ORF">ENL47_10600</name>
    <name evidence="2" type="ORF">ENM84_04665</name>
</gene>
<evidence type="ECO:0000256" key="1">
    <source>
        <dbReference type="ARBA" id="ARBA00022842"/>
    </source>
</evidence>
<dbReference type="SUPFAM" id="SSF88723">
    <property type="entry name" value="PIN domain-like"/>
    <property type="match status" value="1"/>
</dbReference>
<accession>A0A7C5THN1</accession>
<dbReference type="AlphaFoldDB" id="A0A7C5THN1"/>
<keyword evidence="1" id="KW-0460">Magnesium</keyword>